<evidence type="ECO:0000256" key="1">
    <source>
        <dbReference type="SAM" id="MobiDB-lite"/>
    </source>
</evidence>
<dbReference type="Proteomes" id="UP000244336">
    <property type="component" value="Chromosome 3"/>
</dbReference>
<keyword evidence="3" id="KW-1185">Reference proteome</keyword>
<dbReference type="Gramene" id="PUZ67458">
    <property type="protein sequence ID" value="PUZ67458"/>
    <property type="gene ID" value="GQ55_3G436600"/>
</dbReference>
<accession>A0A2T7EHZ5</accession>
<protein>
    <submittedName>
        <fullName evidence="2">Uncharacterized protein</fullName>
    </submittedName>
</protein>
<gene>
    <name evidence="2" type="ORF">GQ55_3G436600</name>
</gene>
<feature type="region of interest" description="Disordered" evidence="1">
    <location>
        <begin position="24"/>
        <end position="45"/>
    </location>
</feature>
<dbReference type="AlphaFoldDB" id="A0A2T7EHZ5"/>
<dbReference type="OrthoDB" id="10450549at2759"/>
<evidence type="ECO:0000313" key="3">
    <source>
        <dbReference type="Proteomes" id="UP000244336"/>
    </source>
</evidence>
<proteinExistence type="predicted"/>
<evidence type="ECO:0000313" key="2">
    <source>
        <dbReference type="EMBL" id="PUZ67458.1"/>
    </source>
</evidence>
<reference evidence="2 3" key="1">
    <citation type="submission" date="2018-04" db="EMBL/GenBank/DDBJ databases">
        <title>WGS assembly of Panicum hallii var. hallii HAL2.</title>
        <authorList>
            <person name="Lovell J."/>
            <person name="Jenkins J."/>
            <person name="Lowry D."/>
            <person name="Mamidi S."/>
            <person name="Sreedasyam A."/>
            <person name="Weng X."/>
            <person name="Barry K."/>
            <person name="Bonette J."/>
            <person name="Campitelli B."/>
            <person name="Daum C."/>
            <person name="Gordon S."/>
            <person name="Gould B."/>
            <person name="Lipzen A."/>
            <person name="MacQueen A."/>
            <person name="Palacio-Mejia J."/>
            <person name="Plott C."/>
            <person name="Shakirov E."/>
            <person name="Shu S."/>
            <person name="Yoshinaga Y."/>
            <person name="Zane M."/>
            <person name="Rokhsar D."/>
            <person name="Grimwood J."/>
            <person name="Schmutz J."/>
            <person name="Juenger T."/>
        </authorList>
    </citation>
    <scope>NUCLEOTIDE SEQUENCE [LARGE SCALE GENOMIC DNA]</scope>
    <source>
        <strain evidence="3">cv. HAL2</strain>
    </source>
</reference>
<sequence>MAKLVITSAILRCRAREGAAQLLPAAGSDSTKKKRSNSMSNNFSI</sequence>
<name>A0A2T7EHZ5_9POAL</name>
<organism evidence="2 3">
    <name type="scientific">Panicum hallii var. hallii</name>
    <dbReference type="NCBI Taxonomy" id="1504633"/>
    <lineage>
        <taxon>Eukaryota</taxon>
        <taxon>Viridiplantae</taxon>
        <taxon>Streptophyta</taxon>
        <taxon>Embryophyta</taxon>
        <taxon>Tracheophyta</taxon>
        <taxon>Spermatophyta</taxon>
        <taxon>Magnoliopsida</taxon>
        <taxon>Liliopsida</taxon>
        <taxon>Poales</taxon>
        <taxon>Poaceae</taxon>
        <taxon>PACMAD clade</taxon>
        <taxon>Panicoideae</taxon>
        <taxon>Panicodae</taxon>
        <taxon>Paniceae</taxon>
        <taxon>Panicinae</taxon>
        <taxon>Panicum</taxon>
        <taxon>Panicum sect. Panicum</taxon>
    </lineage>
</organism>
<dbReference type="EMBL" id="CM009751">
    <property type="protein sequence ID" value="PUZ67458.1"/>
    <property type="molecule type" value="Genomic_DNA"/>
</dbReference>